<keyword evidence="11" id="KW-0812">Transmembrane</keyword>
<keyword evidence="3" id="KW-0678">Repressor</keyword>
<reference evidence="13 14" key="1">
    <citation type="submission" date="2014-04" db="EMBL/GenBank/DDBJ databases">
        <authorList>
            <consortium name="DOE Joint Genome Institute"/>
            <person name="Kuo A."/>
            <person name="Zuccaro A."/>
            <person name="Kohler A."/>
            <person name="Nagy L.G."/>
            <person name="Floudas D."/>
            <person name="Copeland A."/>
            <person name="Barry K.W."/>
            <person name="Cichocki N."/>
            <person name="Veneault-Fourrey C."/>
            <person name="LaButti K."/>
            <person name="Lindquist E.A."/>
            <person name="Lipzen A."/>
            <person name="Lundell T."/>
            <person name="Morin E."/>
            <person name="Murat C."/>
            <person name="Sun H."/>
            <person name="Tunlid A."/>
            <person name="Henrissat B."/>
            <person name="Grigoriev I.V."/>
            <person name="Hibbett D.S."/>
            <person name="Martin F."/>
            <person name="Nordberg H.P."/>
            <person name="Cantor M.N."/>
            <person name="Hua S.X."/>
        </authorList>
    </citation>
    <scope>NUCLEOTIDE SEQUENCE [LARGE SCALE GENOMIC DNA]</scope>
    <source>
        <strain evidence="13 14">MAFF 305830</strain>
    </source>
</reference>
<evidence type="ECO:0000256" key="3">
    <source>
        <dbReference type="ARBA" id="ARBA00022491"/>
    </source>
</evidence>
<keyword evidence="5 9" id="KW-0195">Cyclin</keyword>
<dbReference type="Gene3D" id="1.10.472.10">
    <property type="entry name" value="Cyclin-like"/>
    <property type="match status" value="3"/>
</dbReference>
<evidence type="ECO:0000256" key="10">
    <source>
        <dbReference type="SAM" id="MobiDB-lite"/>
    </source>
</evidence>
<dbReference type="Proteomes" id="UP000054097">
    <property type="component" value="Unassembled WGS sequence"/>
</dbReference>
<dbReference type="STRING" id="933852.A0A0C2X0T1"/>
<dbReference type="HOGENOM" id="CLU_034754_5_0_1"/>
<dbReference type="AlphaFoldDB" id="A0A0C2X0T1"/>
<evidence type="ECO:0000256" key="6">
    <source>
        <dbReference type="ARBA" id="ARBA00023159"/>
    </source>
</evidence>
<evidence type="ECO:0000256" key="4">
    <source>
        <dbReference type="ARBA" id="ARBA00023015"/>
    </source>
</evidence>
<feature type="region of interest" description="Disordered" evidence="10">
    <location>
        <begin position="262"/>
        <end position="283"/>
    </location>
</feature>
<dbReference type="PANTHER" id="PTHR10026">
    <property type="entry name" value="CYCLIN"/>
    <property type="match status" value="1"/>
</dbReference>
<name>A0A0C2X0T1_SERVB</name>
<feature type="domain" description="Cyclin-like" evidence="12">
    <location>
        <begin position="46"/>
        <end position="139"/>
    </location>
</feature>
<dbReference type="OrthoDB" id="10266018at2759"/>
<dbReference type="SMART" id="SM00385">
    <property type="entry name" value="CYCLIN"/>
    <property type="match status" value="1"/>
</dbReference>
<keyword evidence="6" id="KW-0010">Activator</keyword>
<evidence type="ECO:0000256" key="9">
    <source>
        <dbReference type="RuleBase" id="RU000383"/>
    </source>
</evidence>
<evidence type="ECO:0000259" key="12">
    <source>
        <dbReference type="SMART" id="SM00385"/>
    </source>
</evidence>
<dbReference type="InterPro" id="IPR036915">
    <property type="entry name" value="Cyclin-like_sf"/>
</dbReference>
<keyword evidence="14" id="KW-1185">Reference proteome</keyword>
<dbReference type="GO" id="GO:0005634">
    <property type="term" value="C:nucleus"/>
    <property type="evidence" value="ECO:0007669"/>
    <property type="project" value="UniProtKB-SubCell"/>
</dbReference>
<dbReference type="GO" id="GO:0006357">
    <property type="term" value="P:regulation of transcription by RNA polymerase II"/>
    <property type="evidence" value="ECO:0007669"/>
    <property type="project" value="InterPro"/>
</dbReference>
<keyword evidence="4" id="KW-0805">Transcription regulation</keyword>
<evidence type="ECO:0000256" key="11">
    <source>
        <dbReference type="SAM" id="Phobius"/>
    </source>
</evidence>
<evidence type="ECO:0000256" key="1">
    <source>
        <dbReference type="ARBA" id="ARBA00004123"/>
    </source>
</evidence>
<feature type="region of interest" description="Disordered" evidence="10">
    <location>
        <begin position="384"/>
        <end position="405"/>
    </location>
</feature>
<evidence type="ECO:0000256" key="5">
    <source>
        <dbReference type="ARBA" id="ARBA00023127"/>
    </source>
</evidence>
<evidence type="ECO:0000313" key="14">
    <source>
        <dbReference type="Proteomes" id="UP000054097"/>
    </source>
</evidence>
<accession>A0A0C2X0T1</accession>
<keyword evidence="11" id="KW-1133">Transmembrane helix</keyword>
<evidence type="ECO:0000256" key="7">
    <source>
        <dbReference type="ARBA" id="ARBA00023163"/>
    </source>
</evidence>
<dbReference type="InterPro" id="IPR013763">
    <property type="entry name" value="Cyclin-like_dom"/>
</dbReference>
<dbReference type="FunFam" id="1.10.472.10:FF:000076">
    <property type="entry name" value="RNA polymerase II holoenzyme cyclin-like subunit"/>
    <property type="match status" value="1"/>
</dbReference>
<feature type="compositionally biased region" description="Low complexity" evidence="10">
    <location>
        <begin position="263"/>
        <end position="283"/>
    </location>
</feature>
<proteinExistence type="inferred from homology"/>
<dbReference type="SUPFAM" id="SSF47954">
    <property type="entry name" value="Cyclin-like"/>
    <property type="match status" value="2"/>
</dbReference>
<keyword evidence="8" id="KW-0539">Nucleus</keyword>
<comment type="subcellular location">
    <subcellularLocation>
        <location evidence="1">Nucleus</location>
    </subcellularLocation>
</comment>
<keyword evidence="7" id="KW-0804">Transcription</keyword>
<keyword evidence="11" id="KW-0472">Membrane</keyword>
<evidence type="ECO:0000313" key="13">
    <source>
        <dbReference type="EMBL" id="KIM31893.1"/>
    </source>
</evidence>
<feature type="transmembrane region" description="Helical" evidence="11">
    <location>
        <begin position="220"/>
        <end position="237"/>
    </location>
</feature>
<dbReference type="InterPro" id="IPR043198">
    <property type="entry name" value="Cyclin/Ssn8"/>
</dbReference>
<sequence length="430" mass="47052">MATDYWASSHNKKWVTDRLALHNSRLEDLACLGAENLAFLNIFFANLISKIGKKLHFRQRVVATATVFLRRFYLKNSLMDTDPYIVLVACFYVAGKAEELPIHIKSLIAVANPIFQELGIWTVPPDNHRLAEMEFYLVDELECDLTVFHPYRTLTTLCSKDLKESEMAAELAASIRDPGNGVENGERYWGTGVGKLVLHEKPLQLACMIINDTYRTDICLLYPPFLIAIAAIYLSLVNSDRIRTQQPSQSTPDEMQITPEAVAPTPASNAGPTPAAGATSPSQAALTVTATSTNPDPITFLASLNVSLASIATIVQEMISFYTLSLRYVDESSPSSSTGNASGRNKVTEADVNNFLMDVDGKTPGGVSAEKVRPKQLVEMLKRRKGEKERDLEGPMMSAGTVMSPVTAASAHTIKGRAVNKRLERAQAAG</sequence>
<dbReference type="Pfam" id="PF00134">
    <property type="entry name" value="Cyclin_N"/>
    <property type="match status" value="1"/>
</dbReference>
<protein>
    <recommendedName>
        <fullName evidence="12">Cyclin-like domain-containing protein</fullName>
    </recommendedName>
</protein>
<dbReference type="EMBL" id="KN824281">
    <property type="protein sequence ID" value="KIM31893.1"/>
    <property type="molecule type" value="Genomic_DNA"/>
</dbReference>
<evidence type="ECO:0000256" key="8">
    <source>
        <dbReference type="ARBA" id="ARBA00023242"/>
    </source>
</evidence>
<organism evidence="13 14">
    <name type="scientific">Serendipita vermifera MAFF 305830</name>
    <dbReference type="NCBI Taxonomy" id="933852"/>
    <lineage>
        <taxon>Eukaryota</taxon>
        <taxon>Fungi</taxon>
        <taxon>Dikarya</taxon>
        <taxon>Basidiomycota</taxon>
        <taxon>Agaricomycotina</taxon>
        <taxon>Agaricomycetes</taxon>
        <taxon>Sebacinales</taxon>
        <taxon>Serendipitaceae</taxon>
        <taxon>Serendipita</taxon>
    </lineage>
</organism>
<comment type="similarity">
    <text evidence="2">Belongs to the cyclin family. Cyclin C subfamily.</text>
</comment>
<dbReference type="GO" id="GO:0016538">
    <property type="term" value="F:cyclin-dependent protein serine/threonine kinase regulator activity"/>
    <property type="evidence" value="ECO:0007669"/>
    <property type="project" value="InterPro"/>
</dbReference>
<reference evidence="14" key="2">
    <citation type="submission" date="2015-01" db="EMBL/GenBank/DDBJ databases">
        <title>Evolutionary Origins and Diversification of the Mycorrhizal Mutualists.</title>
        <authorList>
            <consortium name="DOE Joint Genome Institute"/>
            <consortium name="Mycorrhizal Genomics Consortium"/>
            <person name="Kohler A."/>
            <person name="Kuo A."/>
            <person name="Nagy L.G."/>
            <person name="Floudas D."/>
            <person name="Copeland A."/>
            <person name="Barry K.W."/>
            <person name="Cichocki N."/>
            <person name="Veneault-Fourrey C."/>
            <person name="LaButti K."/>
            <person name="Lindquist E.A."/>
            <person name="Lipzen A."/>
            <person name="Lundell T."/>
            <person name="Morin E."/>
            <person name="Murat C."/>
            <person name="Riley R."/>
            <person name="Ohm R."/>
            <person name="Sun H."/>
            <person name="Tunlid A."/>
            <person name="Henrissat B."/>
            <person name="Grigoriev I.V."/>
            <person name="Hibbett D.S."/>
            <person name="Martin F."/>
        </authorList>
    </citation>
    <scope>NUCLEOTIDE SEQUENCE [LARGE SCALE GENOMIC DNA]</scope>
    <source>
        <strain evidence="14">MAFF 305830</strain>
    </source>
</reference>
<evidence type="ECO:0000256" key="2">
    <source>
        <dbReference type="ARBA" id="ARBA00008638"/>
    </source>
</evidence>
<gene>
    <name evidence="13" type="ORF">M408DRAFT_327291</name>
</gene>
<dbReference type="CDD" id="cd20513">
    <property type="entry name" value="CYCLIN_CCNC_rpt1"/>
    <property type="match status" value="1"/>
</dbReference>
<dbReference type="InterPro" id="IPR006671">
    <property type="entry name" value="Cyclin_N"/>
</dbReference>